<evidence type="ECO:0000256" key="9">
    <source>
        <dbReference type="ARBA" id="ARBA00023136"/>
    </source>
</evidence>
<keyword evidence="4" id="KW-0812">Transmembrane</keyword>
<comment type="subcellular location">
    <subcellularLocation>
        <location evidence="1">Endoplasmic reticulum membrane</location>
        <topology evidence="1">Single-pass type IV membrane protein</topology>
    </subcellularLocation>
</comment>
<dbReference type="PANTHER" id="PTHR13050:SF7">
    <property type="entry name" value="VESICLE TRANSPORT PROTEIN USE1"/>
    <property type="match status" value="1"/>
</dbReference>
<dbReference type="STRING" id="5286.A0A0K3C828"/>
<keyword evidence="5" id="KW-0256">Endoplasmic reticulum</keyword>
<dbReference type="Proteomes" id="UP000199069">
    <property type="component" value="Unassembled WGS sequence"/>
</dbReference>
<name>A0A0K3C828_RHOTO</name>
<evidence type="ECO:0000256" key="3">
    <source>
        <dbReference type="ARBA" id="ARBA00022448"/>
    </source>
</evidence>
<dbReference type="GO" id="GO:0005789">
    <property type="term" value="C:endoplasmic reticulum membrane"/>
    <property type="evidence" value="ECO:0007669"/>
    <property type="project" value="UniProtKB-SubCell"/>
</dbReference>
<evidence type="ECO:0000313" key="11">
    <source>
        <dbReference type="EMBL" id="CTR05013.1"/>
    </source>
</evidence>
<keyword evidence="7" id="KW-0653">Protein transport</keyword>
<evidence type="ECO:0000256" key="5">
    <source>
        <dbReference type="ARBA" id="ARBA00022824"/>
    </source>
</evidence>
<dbReference type="GO" id="GO:0005484">
    <property type="term" value="F:SNAP receptor activity"/>
    <property type="evidence" value="ECO:0007669"/>
    <property type="project" value="TreeGrafter"/>
</dbReference>
<dbReference type="AlphaFoldDB" id="A0A0K3C828"/>
<evidence type="ECO:0000256" key="2">
    <source>
        <dbReference type="ARBA" id="ARBA00007891"/>
    </source>
</evidence>
<protein>
    <submittedName>
        <fullName evidence="11">FGENESH: predicted gene_2.43 protein</fullName>
    </submittedName>
</protein>
<feature type="compositionally biased region" description="Low complexity" evidence="10">
    <location>
        <begin position="150"/>
        <end position="159"/>
    </location>
</feature>
<sequence>KDRVTLTQLVRSLDAQLPLIRASSSSPHPQLDYLALLRLQTTAKHARQLLEQARDEHEEESRLASTSHARPKRGSLVDLDSRLTSAEQALAHFSDPASLTRLPRPSFSDPLFSPDLDFLRPSAPPPFDFPSEPSTPAAPPPKEREKPSARRAALGLAAGQVDEEKENERPTSPVKAGDEALGTTAFGLPSSAGVRHRAGKADVVPPYLAAKRKGKEKEREREREKAESLDADDAVDEKKKDRLAAAADDLLPADSGTSATTSDLLSHHHALQSTLLDSLTSLSGALKTSTLTFSDSLAKDKEVMEKAKEQLEGNMGTMVGQQKRLKDVRGKTRGTTCWTIGLLAIVAVLLSHPPSCFTLDIFSAPSDGLP</sequence>
<evidence type="ECO:0000256" key="8">
    <source>
        <dbReference type="ARBA" id="ARBA00022989"/>
    </source>
</evidence>
<dbReference type="CDD" id="cd15860">
    <property type="entry name" value="SNARE_USE1"/>
    <property type="match status" value="1"/>
</dbReference>
<keyword evidence="12" id="KW-1185">Reference proteome</keyword>
<comment type="similarity">
    <text evidence="2">Belongs to the USE1 family.</text>
</comment>
<reference evidence="11 12" key="1">
    <citation type="submission" date="2015-07" db="EMBL/GenBank/DDBJ databases">
        <authorList>
            <person name="Cajimat M.N.B."/>
            <person name="Milazzo M.L."/>
            <person name="Fulhorst C.F."/>
        </authorList>
    </citation>
    <scope>NUCLEOTIDE SEQUENCE [LARGE SCALE GENOMIC DNA]</scope>
    <source>
        <strain evidence="11">Single colony</strain>
    </source>
</reference>
<dbReference type="GO" id="GO:0006890">
    <property type="term" value="P:retrograde vesicle-mediated transport, Golgi to endoplasmic reticulum"/>
    <property type="evidence" value="ECO:0007669"/>
    <property type="project" value="TreeGrafter"/>
</dbReference>
<dbReference type="EMBL" id="CWKI01000002">
    <property type="protein sequence ID" value="CTR05013.1"/>
    <property type="molecule type" value="Genomic_DNA"/>
</dbReference>
<evidence type="ECO:0000313" key="12">
    <source>
        <dbReference type="Proteomes" id="UP000199069"/>
    </source>
</evidence>
<keyword evidence="9" id="KW-0472">Membrane</keyword>
<gene>
    <name evidence="11" type="primary">FGENESH: predicted gene_2.43</name>
    <name evidence="11" type="ORF">BN2166_0008740</name>
</gene>
<feature type="region of interest" description="Disordered" evidence="10">
    <location>
        <begin position="112"/>
        <end position="237"/>
    </location>
</feature>
<organism evidence="11 12">
    <name type="scientific">Rhodotorula toruloides</name>
    <name type="common">Yeast</name>
    <name type="synonym">Rhodosporidium toruloides</name>
    <dbReference type="NCBI Taxonomy" id="5286"/>
    <lineage>
        <taxon>Eukaryota</taxon>
        <taxon>Fungi</taxon>
        <taxon>Dikarya</taxon>
        <taxon>Basidiomycota</taxon>
        <taxon>Pucciniomycotina</taxon>
        <taxon>Microbotryomycetes</taxon>
        <taxon>Sporidiobolales</taxon>
        <taxon>Sporidiobolaceae</taxon>
        <taxon>Rhodotorula</taxon>
    </lineage>
</organism>
<dbReference type="PANTHER" id="PTHR13050">
    <property type="entry name" value="USE1-LIKE PROTEIN"/>
    <property type="match status" value="1"/>
</dbReference>
<proteinExistence type="inferred from homology"/>
<dbReference type="GO" id="GO:0015031">
    <property type="term" value="P:protein transport"/>
    <property type="evidence" value="ECO:0007669"/>
    <property type="project" value="UniProtKB-KW"/>
</dbReference>
<keyword evidence="6" id="KW-0931">ER-Golgi transport</keyword>
<evidence type="ECO:0000256" key="4">
    <source>
        <dbReference type="ARBA" id="ARBA00022692"/>
    </source>
</evidence>
<dbReference type="InterPro" id="IPR019150">
    <property type="entry name" value="Vesicle_transport_protein_Use1"/>
</dbReference>
<dbReference type="GO" id="GO:0031201">
    <property type="term" value="C:SNARE complex"/>
    <property type="evidence" value="ECO:0007669"/>
    <property type="project" value="TreeGrafter"/>
</dbReference>
<keyword evidence="3" id="KW-0813">Transport</keyword>
<evidence type="ECO:0000256" key="1">
    <source>
        <dbReference type="ARBA" id="ARBA00004163"/>
    </source>
</evidence>
<evidence type="ECO:0000256" key="10">
    <source>
        <dbReference type="SAM" id="MobiDB-lite"/>
    </source>
</evidence>
<feature type="region of interest" description="Disordered" evidence="10">
    <location>
        <begin position="52"/>
        <end position="75"/>
    </location>
</feature>
<feature type="compositionally biased region" description="Basic and acidic residues" evidence="10">
    <location>
        <begin position="52"/>
        <end position="62"/>
    </location>
</feature>
<dbReference type="Pfam" id="PF09753">
    <property type="entry name" value="Use1"/>
    <property type="match status" value="1"/>
</dbReference>
<feature type="compositionally biased region" description="Basic and acidic residues" evidence="10">
    <location>
        <begin position="215"/>
        <end position="228"/>
    </location>
</feature>
<accession>A0A0K3C828</accession>
<evidence type="ECO:0000256" key="7">
    <source>
        <dbReference type="ARBA" id="ARBA00022927"/>
    </source>
</evidence>
<evidence type="ECO:0000256" key="6">
    <source>
        <dbReference type="ARBA" id="ARBA00022892"/>
    </source>
</evidence>
<keyword evidence="8" id="KW-1133">Transmembrane helix</keyword>
<feature type="non-terminal residue" evidence="11">
    <location>
        <position position="1"/>
    </location>
</feature>